<dbReference type="AlphaFoldDB" id="M1W1D8"/>
<evidence type="ECO:0000256" key="1">
    <source>
        <dbReference type="SAM" id="SignalP"/>
    </source>
</evidence>
<gene>
    <name evidence="2" type="ORF">CPUR_00174</name>
</gene>
<keyword evidence="1" id="KW-0732">Signal</keyword>
<accession>M1W1D8</accession>
<organism evidence="2 3">
    <name type="scientific">Claviceps purpurea (strain 20.1)</name>
    <name type="common">Ergot fungus</name>
    <name type="synonym">Sphacelia segetum</name>
    <dbReference type="NCBI Taxonomy" id="1111077"/>
    <lineage>
        <taxon>Eukaryota</taxon>
        <taxon>Fungi</taxon>
        <taxon>Dikarya</taxon>
        <taxon>Ascomycota</taxon>
        <taxon>Pezizomycotina</taxon>
        <taxon>Sordariomycetes</taxon>
        <taxon>Hypocreomycetidae</taxon>
        <taxon>Hypocreales</taxon>
        <taxon>Clavicipitaceae</taxon>
        <taxon>Claviceps</taxon>
    </lineage>
</organism>
<feature type="signal peptide" evidence="1">
    <location>
        <begin position="1"/>
        <end position="21"/>
    </location>
</feature>
<proteinExistence type="predicted"/>
<evidence type="ECO:0000313" key="3">
    <source>
        <dbReference type="Proteomes" id="UP000016801"/>
    </source>
</evidence>
<protein>
    <recommendedName>
        <fullName evidence="4">Secreted protein</fullName>
    </recommendedName>
</protein>
<dbReference type="PhylomeDB" id="M1W1D8"/>
<dbReference type="VEuPathDB" id="FungiDB:CPUR_00174"/>
<comment type="caution">
    <text evidence="2">The sequence shown here is derived from an EMBL/GenBank/DDBJ whole genome shotgun (WGS) entry which is preliminary data.</text>
</comment>
<feature type="chain" id="PRO_5004019292" description="Secreted protein" evidence="1">
    <location>
        <begin position="22"/>
        <end position="82"/>
    </location>
</feature>
<reference evidence="2 3" key="1">
    <citation type="journal article" date="2013" name="PLoS Genet.">
        <title>Plant-symbiotic fungi as chemical engineers: Multi-genome analysis of the Clavicipitaceae reveals dynamics of alkaloid loci.</title>
        <authorList>
            <person name="Schardl C.L."/>
            <person name="Young C.A."/>
            <person name="Hesse U."/>
            <person name="Amyotte S.G."/>
            <person name="Andreeva K."/>
            <person name="Calie P.J."/>
            <person name="Fleetwood D.J."/>
            <person name="Haws D.C."/>
            <person name="Moore N."/>
            <person name="Oeser B."/>
            <person name="Panaccione D.G."/>
            <person name="Schweri K.K."/>
            <person name="Voisey C.R."/>
            <person name="Farman M.L."/>
            <person name="Jaromczyk J.W."/>
            <person name="Roe B.A."/>
            <person name="O'Sullivan D.M."/>
            <person name="Scott B."/>
            <person name="Tudzynski P."/>
            <person name="An Z."/>
            <person name="Arnaoudova E.G."/>
            <person name="Bullock C.T."/>
            <person name="Charlton N.D."/>
            <person name="Chen L."/>
            <person name="Cox M."/>
            <person name="Dinkins R.D."/>
            <person name="Florea S."/>
            <person name="Glenn A.E."/>
            <person name="Gordon A."/>
            <person name="Gueldener U."/>
            <person name="Harris D.R."/>
            <person name="Hollin W."/>
            <person name="Jaromczyk J."/>
            <person name="Johnson R.D."/>
            <person name="Khan A.K."/>
            <person name="Leistner E."/>
            <person name="Leuchtmann A."/>
            <person name="Li C."/>
            <person name="Liu J."/>
            <person name="Liu J."/>
            <person name="Liu M."/>
            <person name="Mace W."/>
            <person name="Machado C."/>
            <person name="Nagabhyru P."/>
            <person name="Pan J."/>
            <person name="Schmid J."/>
            <person name="Sugawara K."/>
            <person name="Steiner U."/>
            <person name="Takach J.E."/>
            <person name="Tanaka E."/>
            <person name="Webb J.S."/>
            <person name="Wilson E.V."/>
            <person name="Wiseman J.L."/>
            <person name="Yoshida R."/>
            <person name="Zeng Z."/>
        </authorList>
    </citation>
    <scope>NUCLEOTIDE SEQUENCE [LARGE SCALE GENOMIC DNA]</scope>
    <source>
        <strain evidence="2 3">20.1</strain>
    </source>
</reference>
<dbReference type="Proteomes" id="UP000016801">
    <property type="component" value="Unassembled WGS sequence"/>
</dbReference>
<dbReference type="HOGENOM" id="CLU_138695_2_0_1"/>
<name>M1W1D8_CLAP2</name>
<evidence type="ECO:0008006" key="4">
    <source>
        <dbReference type="Google" id="ProtNLM"/>
    </source>
</evidence>
<dbReference type="OrthoDB" id="4186099at2759"/>
<evidence type="ECO:0000313" key="2">
    <source>
        <dbReference type="EMBL" id="CCE26705.1"/>
    </source>
</evidence>
<sequence>MIKFLSVVIATLAAITPVVQAGSCTPGLDYCGSTLMQYGWSTFGLATMGLYHCTSSGNVTPKEYCYVQCRNGGAGMSDYCQK</sequence>
<keyword evidence="3" id="KW-1185">Reference proteome</keyword>
<dbReference type="EMBL" id="CAGA01000001">
    <property type="protein sequence ID" value="CCE26705.1"/>
    <property type="molecule type" value="Genomic_DNA"/>
</dbReference>